<name>A0A4Y1WXC2_9BACT</name>
<dbReference type="AlphaFoldDB" id="A0A4Y1WXC2"/>
<feature type="region of interest" description="Disordered" evidence="1">
    <location>
        <begin position="36"/>
        <end position="70"/>
    </location>
</feature>
<proteinExistence type="predicted"/>
<protein>
    <submittedName>
        <fullName evidence="2">Uncharacterized protein</fullName>
    </submittedName>
</protein>
<organism evidence="2 3">
    <name type="scientific">Alistipes communis</name>
    <dbReference type="NCBI Taxonomy" id="2585118"/>
    <lineage>
        <taxon>Bacteria</taxon>
        <taxon>Pseudomonadati</taxon>
        <taxon>Bacteroidota</taxon>
        <taxon>Bacteroidia</taxon>
        <taxon>Bacteroidales</taxon>
        <taxon>Rikenellaceae</taxon>
        <taxon>Alistipes</taxon>
    </lineage>
</organism>
<accession>A0A4Y1WXC2</accession>
<reference evidence="3" key="1">
    <citation type="submission" date="2019-06" db="EMBL/GenBank/DDBJ databases">
        <title>Alistipes onderdonkii subsp. vulgaris subsp. nov., Alistipes dispar sp. nov. and Alistipes communis sp. nov., isolated from human faeces, and creation of Alistipes onderdonkii subsp. onderdonkii subsp. nov.</title>
        <authorList>
            <person name="Sakamoto M."/>
            <person name="Ikeyama N."/>
            <person name="Ogata Y."/>
            <person name="Suda W."/>
            <person name="Iino T."/>
            <person name="Hattori M."/>
            <person name="Ohkuma M."/>
        </authorList>
    </citation>
    <scope>NUCLEOTIDE SEQUENCE [LARGE SCALE GENOMIC DNA]</scope>
    <source>
        <strain evidence="3">5CBH24</strain>
    </source>
</reference>
<sequence>MEMRRNRKTEQVGERDGDGFRNHFERLHAVQYLPRCNHLSRPHGKKRTGKLLSVPKSAPNPEKPPLTVSGTECRSLKKLPKTNLFIKPSTETNAVRAISALADRTFGPDADRRQTLKIPVAVRLPPPEDITEKAAPAQKLSRRGLTYRLKSL</sequence>
<evidence type="ECO:0000256" key="1">
    <source>
        <dbReference type="SAM" id="MobiDB-lite"/>
    </source>
</evidence>
<feature type="region of interest" description="Disordered" evidence="1">
    <location>
        <begin position="1"/>
        <end position="21"/>
    </location>
</feature>
<dbReference type="Proteomes" id="UP000318946">
    <property type="component" value="Chromosome"/>
</dbReference>
<gene>
    <name evidence="2" type="ORF">A5CBH24_24370</name>
</gene>
<evidence type="ECO:0000313" key="3">
    <source>
        <dbReference type="Proteomes" id="UP000318946"/>
    </source>
</evidence>
<evidence type="ECO:0000313" key="2">
    <source>
        <dbReference type="EMBL" id="BBL05124.1"/>
    </source>
</evidence>
<keyword evidence="3" id="KW-1185">Reference proteome</keyword>
<dbReference type="KEGG" id="acou:A5CBH24_24370"/>
<feature type="compositionally biased region" description="Basic residues" evidence="1">
    <location>
        <begin position="38"/>
        <end position="49"/>
    </location>
</feature>
<dbReference type="EMBL" id="AP019735">
    <property type="protein sequence ID" value="BBL05124.1"/>
    <property type="molecule type" value="Genomic_DNA"/>
</dbReference>